<feature type="region of interest" description="Disordered" evidence="1">
    <location>
        <begin position="35"/>
        <end position="76"/>
    </location>
</feature>
<gene>
    <name evidence="2" type="ORF">C0Z20_06995</name>
</gene>
<evidence type="ECO:0000313" key="3">
    <source>
        <dbReference type="Proteomes" id="UP000235777"/>
    </source>
</evidence>
<protein>
    <submittedName>
        <fullName evidence="2">Uncharacterized protein</fullName>
    </submittedName>
</protein>
<sequence>MRIARLSIVIVDEWELMMPIPTFRGLNVDESIKRFFGGGGADGDGASEHPADEPEQQQEEPAQPELPDPVEVGEDG</sequence>
<keyword evidence="3" id="KW-1185">Reference proteome</keyword>
<organism evidence="2 3">
    <name type="scientific">Trinickia symbiotica</name>
    <dbReference type="NCBI Taxonomy" id="863227"/>
    <lineage>
        <taxon>Bacteria</taxon>
        <taxon>Pseudomonadati</taxon>
        <taxon>Pseudomonadota</taxon>
        <taxon>Betaproteobacteria</taxon>
        <taxon>Burkholderiales</taxon>
        <taxon>Burkholderiaceae</taxon>
        <taxon>Trinickia</taxon>
    </lineage>
</organism>
<dbReference type="EMBL" id="PNYC01000003">
    <property type="protein sequence ID" value="PMS37694.1"/>
    <property type="molecule type" value="Genomic_DNA"/>
</dbReference>
<reference evidence="2 3" key="1">
    <citation type="submission" date="2018-01" db="EMBL/GenBank/DDBJ databases">
        <title>Whole genome analyses suggest that Burkholderia sensu lato contains two further novel genera in the rhizoxinica-symbiotica group Mycetohabitans gen. nov., and Trinickia gen. nov.: implications for the evolution of diazotrophy and nodulation in the Burkholderiaceae.</title>
        <authorList>
            <person name="Estrada-de los Santos P."/>
            <person name="Palmer M."/>
            <person name="Chavez-Ramirez B."/>
            <person name="Beukes C."/>
            <person name="Steenkamp E.T."/>
            <person name="Hirsch A.M."/>
            <person name="Manyaka P."/>
            <person name="Maluk M."/>
            <person name="Lafos M."/>
            <person name="Crook M."/>
            <person name="Gross E."/>
            <person name="Simon M.F."/>
            <person name="Bueno dos Reis Junior F."/>
            <person name="Poole P.S."/>
            <person name="Venter S.N."/>
            <person name="James E.K."/>
        </authorList>
    </citation>
    <scope>NUCLEOTIDE SEQUENCE [LARGE SCALE GENOMIC DNA]</scope>
    <source>
        <strain evidence="2 3">JPY 581</strain>
    </source>
</reference>
<proteinExistence type="predicted"/>
<comment type="caution">
    <text evidence="2">The sequence shown here is derived from an EMBL/GenBank/DDBJ whole genome shotgun (WGS) entry which is preliminary data.</text>
</comment>
<evidence type="ECO:0000313" key="2">
    <source>
        <dbReference type="EMBL" id="PMS37694.1"/>
    </source>
</evidence>
<name>A0A2N7X7T6_9BURK</name>
<dbReference type="RefSeq" id="WP_018441244.1">
    <property type="nucleotide sequence ID" value="NZ_PNYC01000003.1"/>
</dbReference>
<accession>A0A2N7X7T6</accession>
<evidence type="ECO:0000256" key="1">
    <source>
        <dbReference type="SAM" id="MobiDB-lite"/>
    </source>
</evidence>
<dbReference type="Proteomes" id="UP000235777">
    <property type="component" value="Unassembled WGS sequence"/>
</dbReference>
<dbReference type="AlphaFoldDB" id="A0A2N7X7T6"/>